<protein>
    <submittedName>
        <fullName evidence="1">Uncharacterized protein</fullName>
    </submittedName>
</protein>
<proteinExistence type="predicted"/>
<dbReference type="AlphaFoldDB" id="A0A6C0AXE8"/>
<accession>A0A6C0AXE8</accession>
<reference evidence="1" key="1">
    <citation type="journal article" date="2020" name="Nature">
        <title>Giant virus diversity and host interactions through global metagenomics.</title>
        <authorList>
            <person name="Schulz F."/>
            <person name="Roux S."/>
            <person name="Paez-Espino D."/>
            <person name="Jungbluth S."/>
            <person name="Walsh D.A."/>
            <person name="Denef V.J."/>
            <person name="McMahon K.D."/>
            <person name="Konstantinidis K.T."/>
            <person name="Eloe-Fadrosh E.A."/>
            <person name="Kyrpides N.C."/>
            <person name="Woyke T."/>
        </authorList>
    </citation>
    <scope>NUCLEOTIDE SEQUENCE</scope>
    <source>
        <strain evidence="1">GVMAG-S-ERX555965-48</strain>
    </source>
</reference>
<dbReference type="EMBL" id="MN738773">
    <property type="protein sequence ID" value="QHS84153.1"/>
    <property type="molecule type" value="Genomic_DNA"/>
</dbReference>
<evidence type="ECO:0000313" key="1">
    <source>
        <dbReference type="EMBL" id="QHS84153.1"/>
    </source>
</evidence>
<organism evidence="1">
    <name type="scientific">viral metagenome</name>
    <dbReference type="NCBI Taxonomy" id="1070528"/>
    <lineage>
        <taxon>unclassified sequences</taxon>
        <taxon>metagenomes</taxon>
        <taxon>organismal metagenomes</taxon>
    </lineage>
</organism>
<name>A0A6C0AXE8_9ZZZZ</name>
<sequence length="62" mass="6905">MSKRVLFFGRNNSTFNNEYTLGSGVGRKTTNIRNALSKRAVIPLTKRVIFNLTYKPGIAKSG</sequence>